<dbReference type="InterPro" id="IPR021857">
    <property type="entry name" value="DUF3467"/>
</dbReference>
<sequence length="77" mass="9060">MEVYYSNAQRIAHGKGEFYIDFYQLSGDRPNIQSTEPTVRIYMNPETVMSFREALEKNVQKFMDVYLKPGTKDSTQR</sequence>
<evidence type="ECO:0008006" key="2">
    <source>
        <dbReference type="Google" id="ProtNLM"/>
    </source>
</evidence>
<reference evidence="1" key="1">
    <citation type="journal article" date="2015" name="Nature">
        <title>Complex archaea that bridge the gap between prokaryotes and eukaryotes.</title>
        <authorList>
            <person name="Spang A."/>
            <person name="Saw J.H."/>
            <person name="Jorgensen S.L."/>
            <person name="Zaremba-Niedzwiedzka K."/>
            <person name="Martijn J."/>
            <person name="Lind A.E."/>
            <person name="van Eijk R."/>
            <person name="Schleper C."/>
            <person name="Guy L."/>
            <person name="Ettema T.J."/>
        </authorList>
    </citation>
    <scope>NUCLEOTIDE SEQUENCE</scope>
</reference>
<dbReference type="EMBL" id="LAZR01016030">
    <property type="protein sequence ID" value="KKM06289.1"/>
    <property type="molecule type" value="Genomic_DNA"/>
</dbReference>
<name>A0A0F9H5E4_9ZZZZ</name>
<accession>A0A0F9H5E4</accession>
<dbReference type="AlphaFoldDB" id="A0A0F9H5E4"/>
<gene>
    <name evidence="1" type="ORF">LCGC14_1745510</name>
</gene>
<organism evidence="1">
    <name type="scientific">marine sediment metagenome</name>
    <dbReference type="NCBI Taxonomy" id="412755"/>
    <lineage>
        <taxon>unclassified sequences</taxon>
        <taxon>metagenomes</taxon>
        <taxon>ecological metagenomes</taxon>
    </lineage>
</organism>
<protein>
    <recommendedName>
        <fullName evidence="2">DUF3467 domain-containing protein</fullName>
    </recommendedName>
</protein>
<evidence type="ECO:0000313" key="1">
    <source>
        <dbReference type="EMBL" id="KKM06289.1"/>
    </source>
</evidence>
<comment type="caution">
    <text evidence="1">The sequence shown here is derived from an EMBL/GenBank/DDBJ whole genome shotgun (WGS) entry which is preliminary data.</text>
</comment>
<proteinExistence type="predicted"/>
<dbReference type="Pfam" id="PF11950">
    <property type="entry name" value="DUF3467"/>
    <property type="match status" value="1"/>
</dbReference>